<organism evidence="5 6">
    <name type="scientific">Hydnomerulius pinastri MD-312</name>
    <dbReference type="NCBI Taxonomy" id="994086"/>
    <lineage>
        <taxon>Eukaryota</taxon>
        <taxon>Fungi</taxon>
        <taxon>Dikarya</taxon>
        <taxon>Basidiomycota</taxon>
        <taxon>Agaricomycotina</taxon>
        <taxon>Agaricomycetes</taxon>
        <taxon>Agaricomycetidae</taxon>
        <taxon>Boletales</taxon>
        <taxon>Boletales incertae sedis</taxon>
        <taxon>Leucogyrophana</taxon>
    </lineage>
</organism>
<feature type="transmembrane region" description="Helical" evidence="3">
    <location>
        <begin position="311"/>
        <end position="332"/>
    </location>
</feature>
<evidence type="ECO:0000256" key="1">
    <source>
        <dbReference type="ARBA" id="ARBA00004141"/>
    </source>
</evidence>
<reference evidence="5 6" key="1">
    <citation type="submission" date="2014-04" db="EMBL/GenBank/DDBJ databases">
        <title>Evolutionary Origins and Diversification of the Mycorrhizal Mutualists.</title>
        <authorList>
            <consortium name="DOE Joint Genome Institute"/>
            <consortium name="Mycorrhizal Genomics Consortium"/>
            <person name="Kohler A."/>
            <person name="Kuo A."/>
            <person name="Nagy L.G."/>
            <person name="Floudas D."/>
            <person name="Copeland A."/>
            <person name="Barry K.W."/>
            <person name="Cichocki N."/>
            <person name="Veneault-Fourrey C."/>
            <person name="LaButti K."/>
            <person name="Lindquist E.A."/>
            <person name="Lipzen A."/>
            <person name="Lundell T."/>
            <person name="Morin E."/>
            <person name="Murat C."/>
            <person name="Riley R."/>
            <person name="Ohm R."/>
            <person name="Sun H."/>
            <person name="Tunlid A."/>
            <person name="Henrissat B."/>
            <person name="Grigoriev I.V."/>
            <person name="Hibbett D.S."/>
            <person name="Martin F."/>
        </authorList>
    </citation>
    <scope>NUCLEOTIDE SEQUENCE [LARGE SCALE GENOMIC DNA]</scope>
    <source>
        <strain evidence="5 6">MD-312</strain>
    </source>
</reference>
<evidence type="ECO:0000256" key="2">
    <source>
        <dbReference type="ARBA" id="ARBA00006727"/>
    </source>
</evidence>
<dbReference type="Proteomes" id="UP000053820">
    <property type="component" value="Unassembled WGS sequence"/>
</dbReference>
<dbReference type="PROSITE" id="PS50850">
    <property type="entry name" value="MFS"/>
    <property type="match status" value="1"/>
</dbReference>
<dbReference type="Gene3D" id="1.20.1250.20">
    <property type="entry name" value="MFS general substrate transporter like domains"/>
    <property type="match status" value="2"/>
</dbReference>
<feature type="transmembrane region" description="Helical" evidence="3">
    <location>
        <begin position="338"/>
        <end position="364"/>
    </location>
</feature>
<keyword evidence="6" id="KW-1185">Reference proteome</keyword>
<name>A0A0C9VXS2_9AGAM</name>
<proteinExistence type="inferred from homology"/>
<gene>
    <name evidence="5" type="ORF">HYDPIDRAFT_113601</name>
</gene>
<feature type="transmembrane region" description="Helical" evidence="3">
    <location>
        <begin position="283"/>
        <end position="304"/>
    </location>
</feature>
<evidence type="ECO:0000256" key="3">
    <source>
        <dbReference type="SAM" id="Phobius"/>
    </source>
</evidence>
<feature type="domain" description="Major facilitator superfamily (MFS) profile" evidence="4">
    <location>
        <begin position="248"/>
        <end position="440"/>
    </location>
</feature>
<accession>A0A0C9VXS2</accession>
<evidence type="ECO:0000313" key="6">
    <source>
        <dbReference type="Proteomes" id="UP000053820"/>
    </source>
</evidence>
<dbReference type="GO" id="GO:0022857">
    <property type="term" value="F:transmembrane transporter activity"/>
    <property type="evidence" value="ECO:0007669"/>
    <property type="project" value="InterPro"/>
</dbReference>
<comment type="similarity">
    <text evidence="2">Belongs to the major facilitator superfamily. Monocarboxylate porter (TC 2.A.1.13) family.</text>
</comment>
<evidence type="ECO:0000259" key="4">
    <source>
        <dbReference type="PROSITE" id="PS50850"/>
    </source>
</evidence>
<feature type="transmembrane region" description="Helical" evidence="3">
    <location>
        <begin position="248"/>
        <end position="271"/>
    </location>
</feature>
<evidence type="ECO:0000313" key="5">
    <source>
        <dbReference type="EMBL" id="KIJ63065.1"/>
    </source>
</evidence>
<feature type="transmembrane region" description="Helical" evidence="3">
    <location>
        <begin position="108"/>
        <end position="129"/>
    </location>
</feature>
<feature type="transmembrane region" description="Helical" evidence="3">
    <location>
        <begin position="41"/>
        <end position="61"/>
    </location>
</feature>
<dbReference type="InterPro" id="IPR036259">
    <property type="entry name" value="MFS_trans_sf"/>
</dbReference>
<keyword evidence="3" id="KW-0812">Transmembrane</keyword>
<protein>
    <submittedName>
        <fullName evidence="5">Unplaced genomic scaffold scaffold_18, whole genome shotgun sequence</fullName>
    </submittedName>
</protein>
<keyword evidence="3" id="KW-1133">Transmembrane helix</keyword>
<dbReference type="OrthoDB" id="6499973at2759"/>
<dbReference type="InterPro" id="IPR020846">
    <property type="entry name" value="MFS_dom"/>
</dbReference>
<sequence length="440" mass="46992">MPFPSQNLETQSSFASGVDMAVSRVATPLSNSQQPDGGLRAWGTVLGSFLAVFCCFGHANAYGVYQDYYTQYYLINESASAISWIGTTNVYLVMLGGLISGALHDRGYFYHVFIGGAILQSFSLFMLSLAHPGRYYQIFLAQGLGSGIAQGLMFVPSLAVLSQHFRQRKTLVMAIVMSGATIGGAVYTIMLNSLINGPMGFSKGVRASAVVETALLLVACLITRTGVECPPPSVNFRKVAKSCFSEAPFILTMIGFACFEVGYVYVLFYFQTDSIKHGLSSTFSFYSLVILNLSSVFGQLGAGFLPMLIGVLDTTIAALIVTAVLIFGMIWLGSVSSVVIIGVLFGIASGISISIIAPVIAFLTRDPSELGTRLGIAYPVLGLGALVGPPIAGALLTDRYIWWAPSVFCGTVVLLGAVLFIVLRILELRKARKGADGRME</sequence>
<feature type="transmembrane region" description="Helical" evidence="3">
    <location>
        <begin position="135"/>
        <end position="159"/>
    </location>
</feature>
<dbReference type="Pfam" id="PF07690">
    <property type="entry name" value="MFS_1"/>
    <property type="match status" value="1"/>
</dbReference>
<feature type="transmembrane region" description="Helical" evidence="3">
    <location>
        <begin position="171"/>
        <end position="195"/>
    </location>
</feature>
<dbReference type="PANTHER" id="PTHR11360:SF284">
    <property type="entry name" value="EG:103B4.3 PROTEIN-RELATED"/>
    <property type="match status" value="1"/>
</dbReference>
<feature type="transmembrane region" description="Helical" evidence="3">
    <location>
        <begin position="402"/>
        <end position="423"/>
    </location>
</feature>
<dbReference type="SUPFAM" id="SSF103473">
    <property type="entry name" value="MFS general substrate transporter"/>
    <property type="match status" value="1"/>
</dbReference>
<dbReference type="InterPro" id="IPR050327">
    <property type="entry name" value="Proton-linked_MCT"/>
</dbReference>
<dbReference type="PANTHER" id="PTHR11360">
    <property type="entry name" value="MONOCARBOXYLATE TRANSPORTER"/>
    <property type="match status" value="1"/>
</dbReference>
<comment type="subcellular location">
    <subcellularLocation>
        <location evidence="1">Membrane</location>
        <topology evidence="1">Multi-pass membrane protein</topology>
    </subcellularLocation>
</comment>
<feature type="transmembrane region" description="Helical" evidence="3">
    <location>
        <begin position="376"/>
        <end position="396"/>
    </location>
</feature>
<keyword evidence="3" id="KW-0472">Membrane</keyword>
<feature type="transmembrane region" description="Helical" evidence="3">
    <location>
        <begin position="81"/>
        <end position="101"/>
    </location>
</feature>
<dbReference type="AlphaFoldDB" id="A0A0C9VXS2"/>
<dbReference type="GO" id="GO:0016020">
    <property type="term" value="C:membrane"/>
    <property type="evidence" value="ECO:0007669"/>
    <property type="project" value="UniProtKB-SubCell"/>
</dbReference>
<dbReference type="InterPro" id="IPR011701">
    <property type="entry name" value="MFS"/>
</dbReference>
<feature type="transmembrane region" description="Helical" evidence="3">
    <location>
        <begin position="207"/>
        <end position="227"/>
    </location>
</feature>
<dbReference type="HOGENOM" id="CLU_001265_1_1_1"/>
<dbReference type="EMBL" id="KN839852">
    <property type="protein sequence ID" value="KIJ63065.1"/>
    <property type="molecule type" value="Genomic_DNA"/>
</dbReference>